<proteinExistence type="predicted"/>
<sequence>MERVQARELSRKYKSRAIKEYMGDNLKPDLATIAICNLPTTATQLMSLVSQRFVFCSSLCQKLDHVWANN</sequence>
<dbReference type="AlphaFoldDB" id="A0A1J1HIE5"/>
<dbReference type="EMBL" id="CVRI01000005">
    <property type="protein sequence ID" value="CRK87781.1"/>
    <property type="molecule type" value="Genomic_DNA"/>
</dbReference>
<keyword evidence="2" id="KW-1185">Reference proteome</keyword>
<gene>
    <name evidence="1" type="ORF">CLUMA_CG001585</name>
</gene>
<accession>A0A1J1HIE5</accession>
<name>A0A1J1HIE5_9DIPT</name>
<reference evidence="1 2" key="1">
    <citation type="submission" date="2015-04" db="EMBL/GenBank/DDBJ databases">
        <authorList>
            <person name="Syromyatnikov M.Y."/>
            <person name="Popov V.N."/>
        </authorList>
    </citation>
    <scope>NUCLEOTIDE SEQUENCE [LARGE SCALE GENOMIC DNA]</scope>
</reference>
<organism evidence="1 2">
    <name type="scientific">Clunio marinus</name>
    <dbReference type="NCBI Taxonomy" id="568069"/>
    <lineage>
        <taxon>Eukaryota</taxon>
        <taxon>Metazoa</taxon>
        <taxon>Ecdysozoa</taxon>
        <taxon>Arthropoda</taxon>
        <taxon>Hexapoda</taxon>
        <taxon>Insecta</taxon>
        <taxon>Pterygota</taxon>
        <taxon>Neoptera</taxon>
        <taxon>Endopterygota</taxon>
        <taxon>Diptera</taxon>
        <taxon>Nematocera</taxon>
        <taxon>Chironomoidea</taxon>
        <taxon>Chironomidae</taxon>
        <taxon>Clunio</taxon>
    </lineage>
</organism>
<evidence type="ECO:0000313" key="1">
    <source>
        <dbReference type="EMBL" id="CRK87781.1"/>
    </source>
</evidence>
<protein>
    <submittedName>
        <fullName evidence="1">CLUMA_CG001585, isoform A</fullName>
    </submittedName>
</protein>
<evidence type="ECO:0000313" key="2">
    <source>
        <dbReference type="Proteomes" id="UP000183832"/>
    </source>
</evidence>
<dbReference type="Proteomes" id="UP000183832">
    <property type="component" value="Unassembled WGS sequence"/>
</dbReference>